<name>A0A1E5G232_9FIRM</name>
<dbReference type="CDD" id="cd02440">
    <property type="entry name" value="AdoMet_MTases"/>
    <property type="match status" value="1"/>
</dbReference>
<organism evidence="2 3">
    <name type="scientific">Desulfuribacillus alkaliarsenatis</name>
    <dbReference type="NCBI Taxonomy" id="766136"/>
    <lineage>
        <taxon>Bacteria</taxon>
        <taxon>Bacillati</taxon>
        <taxon>Bacillota</taxon>
        <taxon>Desulfuribacillia</taxon>
        <taxon>Desulfuribacillales</taxon>
        <taxon>Desulfuribacillaceae</taxon>
        <taxon>Desulfuribacillus</taxon>
    </lineage>
</organism>
<dbReference type="Pfam" id="PF01170">
    <property type="entry name" value="UPF0020"/>
    <property type="match status" value="1"/>
</dbReference>
<dbReference type="PANTHER" id="PTHR14911">
    <property type="entry name" value="THUMP DOMAIN-CONTAINING"/>
    <property type="match status" value="1"/>
</dbReference>
<evidence type="ECO:0000313" key="2">
    <source>
        <dbReference type="EMBL" id="OEF97048.1"/>
    </source>
</evidence>
<keyword evidence="3" id="KW-1185">Reference proteome</keyword>
<dbReference type="GO" id="GO:0030488">
    <property type="term" value="P:tRNA methylation"/>
    <property type="evidence" value="ECO:0007669"/>
    <property type="project" value="TreeGrafter"/>
</dbReference>
<dbReference type="SUPFAM" id="SSF53335">
    <property type="entry name" value="S-adenosyl-L-methionine-dependent methyltransferases"/>
    <property type="match status" value="1"/>
</dbReference>
<dbReference type="STRING" id="766136.BHF68_05465"/>
<dbReference type="OrthoDB" id="9791556at2"/>
<dbReference type="PANTHER" id="PTHR14911:SF13">
    <property type="entry name" value="TRNA (GUANINE(6)-N2)-METHYLTRANSFERASE THUMP3"/>
    <property type="match status" value="1"/>
</dbReference>
<dbReference type="EMBL" id="MIJE01000022">
    <property type="protein sequence ID" value="OEF97048.1"/>
    <property type="molecule type" value="Genomic_DNA"/>
</dbReference>
<proteinExistence type="predicted"/>
<dbReference type="GO" id="GO:0016423">
    <property type="term" value="F:tRNA (guanine) methyltransferase activity"/>
    <property type="evidence" value="ECO:0007669"/>
    <property type="project" value="TreeGrafter"/>
</dbReference>
<dbReference type="AlphaFoldDB" id="A0A1E5G232"/>
<dbReference type="Gene3D" id="3.40.50.150">
    <property type="entry name" value="Vaccinia Virus protein VP39"/>
    <property type="match status" value="1"/>
</dbReference>
<feature type="domain" description="Ribosomal RNA large subunit methyltransferase K/L-like methyltransferase" evidence="1">
    <location>
        <begin position="151"/>
        <end position="245"/>
    </location>
</feature>
<comment type="caution">
    <text evidence="2">The sequence shown here is derived from an EMBL/GenBank/DDBJ whole genome shotgun (WGS) entry which is preliminary data.</text>
</comment>
<reference evidence="2 3" key="1">
    <citation type="submission" date="2016-09" db="EMBL/GenBank/DDBJ databases">
        <title>Draft genome sequence for the type strain of Desulfuribacillus alkaliarsenatis AHT28, an obligately anaerobic, sulfidogenic bacterium isolated from Russian soda lake sediments.</title>
        <authorList>
            <person name="Abin C.A."/>
            <person name="Hollibaugh J.T."/>
        </authorList>
    </citation>
    <scope>NUCLEOTIDE SEQUENCE [LARGE SCALE GENOMIC DNA]</scope>
    <source>
        <strain evidence="2 3">AHT28</strain>
    </source>
</reference>
<sequence length="318" mass="37351">MSYLYILNYPIYEKELCELEIYRLFKQKTYNKYVFSDVDLEDGKSVFIKYKLKILDSQQRFDELLRSISNRGYIYYNFKMLYLKHAENDVEYQNSFKKIREVCMHIKGSANIKKPELILGITKIKDVWYFGETWTHNQSWQKHINKPHSYSMSLSARFAKVIINIASENDKHKRLVDPCCGVGTTLLEAAKMGVLIDGYEINKEVARKANKNLQFYGYDLKVQQQDMLDIDKQYDTAILDIPYGVYSSVDSKEQYMLIRKCHLIADELILIAFEDMSEMLIAANFVIESAICVTKAKFKRYVYLAKKPTKVTKHLTNI</sequence>
<dbReference type="Proteomes" id="UP000094296">
    <property type="component" value="Unassembled WGS sequence"/>
</dbReference>
<dbReference type="InterPro" id="IPR000241">
    <property type="entry name" value="RlmKL-like_Mtase"/>
</dbReference>
<dbReference type="RefSeq" id="WP_069643094.1">
    <property type="nucleotide sequence ID" value="NZ_MIJE01000022.1"/>
</dbReference>
<protein>
    <recommendedName>
        <fullName evidence="1">Ribosomal RNA large subunit methyltransferase K/L-like methyltransferase domain-containing protein</fullName>
    </recommendedName>
</protein>
<evidence type="ECO:0000313" key="3">
    <source>
        <dbReference type="Proteomes" id="UP000094296"/>
    </source>
</evidence>
<gene>
    <name evidence="2" type="ORF">BHF68_05465</name>
</gene>
<accession>A0A1E5G232</accession>
<dbReference type="InterPro" id="IPR029063">
    <property type="entry name" value="SAM-dependent_MTases_sf"/>
</dbReference>
<evidence type="ECO:0000259" key="1">
    <source>
        <dbReference type="Pfam" id="PF01170"/>
    </source>
</evidence>